<name>A0A5J4X0E0_9EUKA</name>
<evidence type="ECO:0000256" key="1">
    <source>
        <dbReference type="SAM" id="MobiDB-lite"/>
    </source>
</evidence>
<dbReference type="EMBL" id="SNRW01000493">
    <property type="protein sequence ID" value="KAA6400828.1"/>
    <property type="molecule type" value="Genomic_DNA"/>
</dbReference>
<protein>
    <submittedName>
        <fullName evidence="3">Uncharacterized protein</fullName>
    </submittedName>
</protein>
<dbReference type="InterPro" id="IPR006626">
    <property type="entry name" value="PbH1"/>
</dbReference>
<dbReference type="SMART" id="SM00710">
    <property type="entry name" value="PbH1"/>
    <property type="match status" value="8"/>
</dbReference>
<proteinExistence type="predicted"/>
<keyword evidence="2" id="KW-1133">Transmembrane helix</keyword>
<keyword evidence="2" id="KW-0812">Transmembrane</keyword>
<dbReference type="SUPFAM" id="SSF51126">
    <property type="entry name" value="Pectin lyase-like"/>
    <property type="match status" value="3"/>
</dbReference>
<feature type="transmembrane region" description="Helical" evidence="2">
    <location>
        <begin position="1220"/>
        <end position="1247"/>
    </location>
</feature>
<sequence>MANASTDEAIILQRSGNLTVESIRFYYTTYLVPSETIAPYSALIKLVDNQQFGSLTVKDCLFYGLGTALASLSSSRFIEGNSLYLMNFANVIFSTALIKNNTAAVFATTQSLTELAISDSAFYFIQLIHTDIDGYGALCVYLDGMDQILTITKTIFQGCYSDQSTKGYAGALFIRGAATDMSLKFNHTISLTQNTFNLCRGIYTGGIYMQVHDTNILDFSDNTFTNNIRSGQTQPATDAYIKWFNPVPSKWEGNNNETIKALFVNSTSNREISVQYVLPGITTGDNYIDLEYANINFYADQASGDDINYDGLSTSQPKKTISACLPVAGYQYVWNDNRTRIFVSVESSSQTGSVTLPAGMQYRSFEITGHGSAQTSWTGENTNDYMYTLNIQTTKALNVTVKELTMKVGSAGRAFVINSAVSENTILLLQNIVFGGSSYGYVSILNPSMNIIDHCDFTGISQSNSYFDVVNNQGTGPMVIRSCTFGQTGSQTNLNNPAINVIQSSNNVTITDTQFTNLNSVYSTSIYGPFNYRTRSAAILLQMKTYKIISIVGCTFTDCYDIDNEYATWDNYLSAGAICIVPSSGGVTDVAVGQDVSILGGVQIDSCRFERCKGWSSGAILIDRTRFHSSLNITNCEFIDNEFYGIFNFNSSWASGYASDIATVDKNAQFENDGSYKKKINLQIPDINYSTQLPQVCYGQIGTTIQPVNQVRKEIHRVTSNISFIFNEVFVGDGGIHLPDETISWTPQMKSSNYDPFGRYRVTPFANIETALLRAPTDPLNTVNVIIVTALANVAVTIETGLIPDKCDTVYIKRETFGSIPGQQTFATCGRLFSHPGVVDAMFTVRDQKTLKLQFLNLIGLSHDNDSPYFGQTLIVALNKSVLVLSDIYLQMQDDISGVYNQMASQYPSRKIALKSFIEVNSSSLTLSQFVLAFGRFYEKGAIAVEIKENLPVTIQNGQFWNLNQAGVKFASSQANANNPTSGAIFAVLKQNVKNSIPQITVDNCLFYKCGGLTSTAGACYFEGINFQDQLGNISITRSNFTECSGIQAGGIMFGPNIYPLAVTRSTFTDNFLTSTYQSTQSAKDVFFSDRQILNEAGNVDAVLSGYICPVVSDIPTGEVKVTRFDTNFAPYLLCLTANPVSADLCKQPCGYEFETQPVQCEYIPPEEDPSPDDPDEQVDPGQKWPDPVDLEGSGSSNSTIIDKDDTPKEPIPKDTSIKVWMYVLIGLAAALIIVVMIVAIICLYYARRNYLQRMRYKTQPAKRPKQVQKKRENKKTVEMQEQQQQQQQVFSPQPQQYSENAGLVDNAYV</sequence>
<keyword evidence="2" id="KW-0472">Membrane</keyword>
<feature type="compositionally biased region" description="Basic residues" evidence="1">
    <location>
        <begin position="1258"/>
        <end position="1274"/>
    </location>
</feature>
<feature type="region of interest" description="Disordered" evidence="1">
    <location>
        <begin position="1258"/>
        <end position="1310"/>
    </location>
</feature>
<feature type="region of interest" description="Disordered" evidence="1">
    <location>
        <begin position="1162"/>
        <end position="1210"/>
    </location>
</feature>
<feature type="compositionally biased region" description="Acidic residues" evidence="1">
    <location>
        <begin position="1165"/>
        <end position="1179"/>
    </location>
</feature>
<evidence type="ECO:0000313" key="4">
    <source>
        <dbReference type="Proteomes" id="UP000324800"/>
    </source>
</evidence>
<accession>A0A5J4X0E0</accession>
<evidence type="ECO:0000256" key="2">
    <source>
        <dbReference type="SAM" id="Phobius"/>
    </source>
</evidence>
<gene>
    <name evidence="3" type="ORF">EZS28_003646</name>
</gene>
<evidence type="ECO:0000313" key="3">
    <source>
        <dbReference type="EMBL" id="KAA6400828.1"/>
    </source>
</evidence>
<dbReference type="Proteomes" id="UP000324800">
    <property type="component" value="Unassembled WGS sequence"/>
</dbReference>
<reference evidence="3 4" key="1">
    <citation type="submission" date="2019-03" db="EMBL/GenBank/DDBJ databases">
        <title>Single cell metagenomics reveals metabolic interactions within the superorganism composed of flagellate Streblomastix strix and complex community of Bacteroidetes bacteria on its surface.</title>
        <authorList>
            <person name="Treitli S.C."/>
            <person name="Kolisko M."/>
            <person name="Husnik F."/>
            <person name="Keeling P."/>
            <person name="Hampl V."/>
        </authorList>
    </citation>
    <scope>NUCLEOTIDE SEQUENCE [LARGE SCALE GENOMIC DNA]</scope>
    <source>
        <strain evidence="3">ST1C</strain>
    </source>
</reference>
<comment type="caution">
    <text evidence="3">The sequence shown here is derived from an EMBL/GenBank/DDBJ whole genome shotgun (WGS) entry which is preliminary data.</text>
</comment>
<feature type="compositionally biased region" description="Low complexity" evidence="1">
    <location>
        <begin position="1281"/>
        <end position="1297"/>
    </location>
</feature>
<dbReference type="InterPro" id="IPR011050">
    <property type="entry name" value="Pectin_lyase_fold/virulence"/>
</dbReference>
<organism evidence="3 4">
    <name type="scientific">Streblomastix strix</name>
    <dbReference type="NCBI Taxonomy" id="222440"/>
    <lineage>
        <taxon>Eukaryota</taxon>
        <taxon>Metamonada</taxon>
        <taxon>Preaxostyla</taxon>
        <taxon>Oxymonadida</taxon>
        <taxon>Streblomastigidae</taxon>
        <taxon>Streblomastix</taxon>
    </lineage>
</organism>